<dbReference type="AlphaFoldDB" id="A0AAU9TT52"/>
<feature type="transmembrane region" description="Helical" evidence="1">
    <location>
        <begin position="96"/>
        <end position="118"/>
    </location>
</feature>
<evidence type="ECO:0000313" key="3">
    <source>
        <dbReference type="EMBL" id="CAH2090325.1"/>
    </source>
</evidence>
<comment type="caution">
    <text evidence="3">The sequence shown here is derived from an EMBL/GenBank/DDBJ whole genome shotgun (WGS) entry which is preliminary data.</text>
</comment>
<dbReference type="Proteomes" id="UP001153954">
    <property type="component" value="Unassembled WGS sequence"/>
</dbReference>
<keyword evidence="1" id="KW-0472">Membrane</keyword>
<feature type="signal peptide" evidence="2">
    <location>
        <begin position="1"/>
        <end position="17"/>
    </location>
</feature>
<proteinExistence type="predicted"/>
<keyword evidence="2" id="KW-0732">Signal</keyword>
<sequence length="195" mass="21995">MLYLVFLLLTLCHIITSDTTTEEVQFLNELTIDKLLQLKNSLKDFSTEYDNVTVTTPIYGENFGAQAMAFKAPLIKRIDYEGLYKKGGYNTKINNIFSMSVTTLAFLAFGGYLLCLIVQAVKSKQNTIVTTPTPTFFFNSGIKKRPPTTFSSYGRKKRGKRGLQEIDVPPEELFTALLQLCEGYAKWSKGHGNIY</sequence>
<evidence type="ECO:0000313" key="4">
    <source>
        <dbReference type="Proteomes" id="UP001153954"/>
    </source>
</evidence>
<organism evidence="3 4">
    <name type="scientific">Euphydryas editha</name>
    <name type="common">Edith's checkerspot</name>
    <dbReference type="NCBI Taxonomy" id="104508"/>
    <lineage>
        <taxon>Eukaryota</taxon>
        <taxon>Metazoa</taxon>
        <taxon>Ecdysozoa</taxon>
        <taxon>Arthropoda</taxon>
        <taxon>Hexapoda</taxon>
        <taxon>Insecta</taxon>
        <taxon>Pterygota</taxon>
        <taxon>Neoptera</taxon>
        <taxon>Endopterygota</taxon>
        <taxon>Lepidoptera</taxon>
        <taxon>Glossata</taxon>
        <taxon>Ditrysia</taxon>
        <taxon>Papilionoidea</taxon>
        <taxon>Nymphalidae</taxon>
        <taxon>Nymphalinae</taxon>
        <taxon>Euphydryas</taxon>
    </lineage>
</organism>
<feature type="chain" id="PRO_5043784695" evidence="2">
    <location>
        <begin position="18"/>
        <end position="195"/>
    </location>
</feature>
<reference evidence="3" key="1">
    <citation type="submission" date="2022-03" db="EMBL/GenBank/DDBJ databases">
        <authorList>
            <person name="Tunstrom K."/>
        </authorList>
    </citation>
    <scope>NUCLEOTIDE SEQUENCE</scope>
</reference>
<keyword evidence="4" id="KW-1185">Reference proteome</keyword>
<accession>A0AAU9TT52</accession>
<evidence type="ECO:0000256" key="1">
    <source>
        <dbReference type="SAM" id="Phobius"/>
    </source>
</evidence>
<gene>
    <name evidence="3" type="ORF">EEDITHA_LOCUS6294</name>
</gene>
<name>A0AAU9TT52_EUPED</name>
<protein>
    <submittedName>
        <fullName evidence="3">Uncharacterized protein</fullName>
    </submittedName>
</protein>
<keyword evidence="1" id="KW-1133">Transmembrane helix</keyword>
<dbReference type="EMBL" id="CAKOGL010000009">
    <property type="protein sequence ID" value="CAH2090325.1"/>
    <property type="molecule type" value="Genomic_DNA"/>
</dbReference>
<keyword evidence="1" id="KW-0812">Transmembrane</keyword>
<evidence type="ECO:0000256" key="2">
    <source>
        <dbReference type="SAM" id="SignalP"/>
    </source>
</evidence>